<evidence type="ECO:0000256" key="1">
    <source>
        <dbReference type="ARBA" id="ARBA00004496"/>
    </source>
</evidence>
<evidence type="ECO:0000259" key="13">
    <source>
        <dbReference type="PROSITE" id="PS51900"/>
    </source>
</evidence>
<dbReference type="PROSITE" id="PS51900">
    <property type="entry name" value="CB"/>
    <property type="match status" value="1"/>
</dbReference>
<feature type="active site" evidence="10">
    <location>
        <position position="173"/>
    </location>
</feature>
<dbReference type="AlphaFoldDB" id="A0A523UTC2"/>
<dbReference type="NCBIfam" id="TIGR02224">
    <property type="entry name" value="recomb_XerC"/>
    <property type="match status" value="1"/>
</dbReference>
<sequence length="305" mass="34896">MNIQTLSFRFLKSLEGERYLSEETLRAYGGDLRQFCQFLLDEAKVKDVDDVDRAHIRSFLSSLYKYGYERRSIARKLSALKSFFKHMKRKGYIRTNPALNIRSPRAEKRLPSILSQNEARLLMEAPKGSDILALRNRAMLELLYGAGLRASELCSLNVADCDMYAEVMKVRGKGRKERLLPIGRKAGVALEAYLKRRGELMKGVDSDALFLNKLGTRLTTRSLQRIVRKFILTVSARSGTNPHVLRHTFATHMLERGADLKAIQDLLGHASLSTTQIYSHVTIDRLKEVYKRAHPRAEKNVRRKS</sequence>
<feature type="active site" evidence="10">
    <location>
        <position position="243"/>
    </location>
</feature>
<feature type="domain" description="Tyr recombinase" evidence="12">
    <location>
        <begin position="109"/>
        <end position="291"/>
    </location>
</feature>
<keyword evidence="8 10" id="KW-0233">DNA recombination</keyword>
<dbReference type="InterPro" id="IPR023009">
    <property type="entry name" value="Tyrosine_recombinase_XerC/XerD"/>
</dbReference>
<dbReference type="InterPro" id="IPR002104">
    <property type="entry name" value="Integrase_catalytic"/>
</dbReference>
<evidence type="ECO:0000256" key="5">
    <source>
        <dbReference type="ARBA" id="ARBA00022829"/>
    </source>
</evidence>
<keyword evidence="3 10" id="KW-0963">Cytoplasm</keyword>
<evidence type="ECO:0000256" key="9">
    <source>
        <dbReference type="ARBA" id="ARBA00023306"/>
    </source>
</evidence>
<feature type="domain" description="Core-binding (CB)" evidence="13">
    <location>
        <begin position="1"/>
        <end position="88"/>
    </location>
</feature>
<evidence type="ECO:0000256" key="3">
    <source>
        <dbReference type="ARBA" id="ARBA00022490"/>
    </source>
</evidence>
<evidence type="ECO:0000313" key="15">
    <source>
        <dbReference type="Proteomes" id="UP000315525"/>
    </source>
</evidence>
<comment type="subunit">
    <text evidence="10">Forms a cyclic heterotetrameric complex composed of two molecules of XerC and two molecules of XerD.</text>
</comment>
<reference evidence="14 15" key="1">
    <citation type="submission" date="2019-03" db="EMBL/GenBank/DDBJ databases">
        <title>Metabolic potential of uncultured bacteria and archaea associated with petroleum seepage in deep-sea sediments.</title>
        <authorList>
            <person name="Dong X."/>
            <person name="Hubert C."/>
        </authorList>
    </citation>
    <scope>NUCLEOTIDE SEQUENCE [LARGE SCALE GENOMIC DNA]</scope>
    <source>
        <strain evidence="14">E44_bin18</strain>
    </source>
</reference>
<dbReference type="PROSITE" id="PS51898">
    <property type="entry name" value="TYR_RECOMBINASE"/>
    <property type="match status" value="1"/>
</dbReference>
<keyword evidence="6 10" id="KW-0229">DNA integration</keyword>
<keyword evidence="5 10" id="KW-0159">Chromosome partition</keyword>
<dbReference type="InterPro" id="IPR011931">
    <property type="entry name" value="Recomb_XerC"/>
</dbReference>
<keyword evidence="7 10" id="KW-0238">DNA-binding</keyword>
<dbReference type="Proteomes" id="UP000315525">
    <property type="component" value="Unassembled WGS sequence"/>
</dbReference>
<comment type="similarity">
    <text evidence="2 10">Belongs to the 'phage' integrase family. XerC subfamily.</text>
</comment>
<dbReference type="PANTHER" id="PTHR30349">
    <property type="entry name" value="PHAGE INTEGRASE-RELATED"/>
    <property type="match status" value="1"/>
</dbReference>
<evidence type="ECO:0000313" key="14">
    <source>
        <dbReference type="EMBL" id="TET45797.1"/>
    </source>
</evidence>
<dbReference type="InterPro" id="IPR050090">
    <property type="entry name" value="Tyrosine_recombinase_XerCD"/>
</dbReference>
<dbReference type="InterPro" id="IPR010998">
    <property type="entry name" value="Integrase_recombinase_N"/>
</dbReference>
<dbReference type="CDD" id="cd00798">
    <property type="entry name" value="INT_XerDC_C"/>
    <property type="match status" value="1"/>
</dbReference>
<comment type="function">
    <text evidence="10">Site-specific tyrosine recombinase, which acts by catalyzing the cutting and rejoining of the recombining DNA molecules. The XerC-XerD complex is essential to convert dimers of the bacterial chromosome into monomers to permit their segregation at cell division. It also contributes to the segregational stability of plasmids.</text>
</comment>
<evidence type="ECO:0000256" key="7">
    <source>
        <dbReference type="ARBA" id="ARBA00023125"/>
    </source>
</evidence>
<evidence type="ECO:0000259" key="12">
    <source>
        <dbReference type="PROSITE" id="PS51898"/>
    </source>
</evidence>
<comment type="caution">
    <text evidence="14">The sequence shown here is derived from an EMBL/GenBank/DDBJ whole genome shotgun (WGS) entry which is preliminary data.</text>
</comment>
<dbReference type="GO" id="GO:0009037">
    <property type="term" value="F:tyrosine-based site-specific recombinase activity"/>
    <property type="evidence" value="ECO:0007669"/>
    <property type="project" value="UniProtKB-UniRule"/>
</dbReference>
<name>A0A523UTC2_UNCT6</name>
<protein>
    <recommendedName>
        <fullName evidence="10 11">Tyrosine recombinase XerC</fullName>
    </recommendedName>
</protein>
<dbReference type="Gene3D" id="1.10.443.10">
    <property type="entry name" value="Intergrase catalytic core"/>
    <property type="match status" value="1"/>
</dbReference>
<dbReference type="Pfam" id="PF02899">
    <property type="entry name" value="Phage_int_SAM_1"/>
    <property type="match status" value="1"/>
</dbReference>
<dbReference type="NCBIfam" id="NF001399">
    <property type="entry name" value="PRK00283.1"/>
    <property type="match status" value="1"/>
</dbReference>
<evidence type="ECO:0000256" key="10">
    <source>
        <dbReference type="HAMAP-Rule" id="MF_01808"/>
    </source>
</evidence>
<dbReference type="InterPro" id="IPR004107">
    <property type="entry name" value="Integrase_SAM-like_N"/>
</dbReference>
<keyword evidence="9 10" id="KW-0131">Cell cycle</keyword>
<dbReference type="SUPFAM" id="SSF56349">
    <property type="entry name" value="DNA breaking-rejoining enzymes"/>
    <property type="match status" value="1"/>
</dbReference>
<evidence type="ECO:0000256" key="4">
    <source>
        <dbReference type="ARBA" id="ARBA00022618"/>
    </source>
</evidence>
<accession>A0A523UTC2</accession>
<dbReference type="GO" id="GO:0005737">
    <property type="term" value="C:cytoplasm"/>
    <property type="evidence" value="ECO:0007669"/>
    <property type="project" value="UniProtKB-SubCell"/>
</dbReference>
<dbReference type="PANTHER" id="PTHR30349:SF77">
    <property type="entry name" value="TYROSINE RECOMBINASE XERC"/>
    <property type="match status" value="1"/>
</dbReference>
<dbReference type="GO" id="GO:0007059">
    <property type="term" value="P:chromosome segregation"/>
    <property type="evidence" value="ECO:0007669"/>
    <property type="project" value="UniProtKB-UniRule"/>
</dbReference>
<dbReference type="GO" id="GO:0051301">
    <property type="term" value="P:cell division"/>
    <property type="evidence" value="ECO:0007669"/>
    <property type="project" value="UniProtKB-UniRule"/>
</dbReference>
<feature type="active site" evidence="10">
    <location>
        <position position="149"/>
    </location>
</feature>
<keyword evidence="4 10" id="KW-0132">Cell division</keyword>
<feature type="active site" description="O-(3'-phospho-DNA)-tyrosine intermediate" evidence="10">
    <location>
        <position position="278"/>
    </location>
</feature>
<feature type="active site" evidence="10">
    <location>
        <position position="246"/>
    </location>
</feature>
<evidence type="ECO:0000256" key="11">
    <source>
        <dbReference type="NCBIfam" id="TIGR02224"/>
    </source>
</evidence>
<dbReference type="HAMAP" id="MF_01808">
    <property type="entry name" value="Recomb_XerC_XerD"/>
    <property type="match status" value="1"/>
</dbReference>
<dbReference type="NCBIfam" id="NF040815">
    <property type="entry name" value="recomb_XerA_Arch"/>
    <property type="match status" value="1"/>
</dbReference>
<dbReference type="GO" id="GO:0003677">
    <property type="term" value="F:DNA binding"/>
    <property type="evidence" value="ECO:0007669"/>
    <property type="project" value="UniProtKB-UniRule"/>
</dbReference>
<dbReference type="Pfam" id="PF00589">
    <property type="entry name" value="Phage_integrase"/>
    <property type="match status" value="1"/>
</dbReference>
<evidence type="ECO:0000256" key="6">
    <source>
        <dbReference type="ARBA" id="ARBA00022908"/>
    </source>
</evidence>
<gene>
    <name evidence="10 14" type="primary">xerC</name>
    <name evidence="14" type="ORF">E3J62_06400</name>
</gene>
<evidence type="ECO:0000256" key="2">
    <source>
        <dbReference type="ARBA" id="ARBA00006657"/>
    </source>
</evidence>
<dbReference type="InterPro" id="IPR013762">
    <property type="entry name" value="Integrase-like_cat_sf"/>
</dbReference>
<dbReference type="Gene3D" id="1.10.150.130">
    <property type="match status" value="1"/>
</dbReference>
<feature type="active site" evidence="10">
    <location>
        <position position="269"/>
    </location>
</feature>
<dbReference type="InterPro" id="IPR011010">
    <property type="entry name" value="DNA_brk_join_enz"/>
</dbReference>
<dbReference type="InterPro" id="IPR044068">
    <property type="entry name" value="CB"/>
</dbReference>
<evidence type="ECO:0000256" key="8">
    <source>
        <dbReference type="ARBA" id="ARBA00023172"/>
    </source>
</evidence>
<dbReference type="GO" id="GO:0006313">
    <property type="term" value="P:DNA transposition"/>
    <property type="evidence" value="ECO:0007669"/>
    <property type="project" value="UniProtKB-UniRule"/>
</dbReference>
<proteinExistence type="inferred from homology"/>
<dbReference type="EMBL" id="SOJN01000075">
    <property type="protein sequence ID" value="TET45797.1"/>
    <property type="molecule type" value="Genomic_DNA"/>
</dbReference>
<organism evidence="14 15">
    <name type="scientific">candidate division TA06 bacterium</name>
    <dbReference type="NCBI Taxonomy" id="2250710"/>
    <lineage>
        <taxon>Bacteria</taxon>
        <taxon>Bacteria division TA06</taxon>
    </lineage>
</organism>
<comment type="subcellular location">
    <subcellularLocation>
        <location evidence="1 10">Cytoplasm</location>
    </subcellularLocation>
</comment>